<dbReference type="GO" id="GO:0000731">
    <property type="term" value="P:DNA synthesis involved in DNA repair"/>
    <property type="evidence" value="ECO:0007669"/>
    <property type="project" value="TreeGrafter"/>
</dbReference>
<dbReference type="GO" id="GO:0016887">
    <property type="term" value="F:ATP hydrolysis activity"/>
    <property type="evidence" value="ECO:0007669"/>
    <property type="project" value="InterPro"/>
</dbReference>
<dbReference type="GO" id="GO:0005524">
    <property type="term" value="F:ATP binding"/>
    <property type="evidence" value="ECO:0007669"/>
    <property type="project" value="InterPro"/>
</dbReference>
<dbReference type="PANTHER" id="PTHR32182">
    <property type="entry name" value="DNA REPLICATION AND REPAIR PROTEIN RECF"/>
    <property type="match status" value="1"/>
</dbReference>
<dbReference type="eggNOG" id="COG4637">
    <property type="taxonomic scope" value="Bacteria"/>
</dbReference>
<reference evidence="2 3" key="1">
    <citation type="submission" date="2012-02" db="EMBL/GenBank/DDBJ databases">
        <title>Shotgun genome sequence of Phaeospirillum photometricum DSM 122.</title>
        <authorList>
            <person name="Duquesne K."/>
            <person name="Sturgis J."/>
        </authorList>
    </citation>
    <scope>NUCLEOTIDE SEQUENCE [LARGE SCALE GENOMIC DNA]</scope>
    <source>
        <strain evidence="3">DSM122</strain>
    </source>
</reference>
<dbReference type="RefSeq" id="WP_014415370.1">
    <property type="nucleotide sequence ID" value="NC_017059.1"/>
</dbReference>
<organism evidence="2 3">
    <name type="scientific">Pararhodospirillum photometricum DSM 122</name>
    <dbReference type="NCBI Taxonomy" id="1150469"/>
    <lineage>
        <taxon>Bacteria</taxon>
        <taxon>Pseudomonadati</taxon>
        <taxon>Pseudomonadota</taxon>
        <taxon>Alphaproteobacteria</taxon>
        <taxon>Rhodospirillales</taxon>
        <taxon>Rhodospirillaceae</taxon>
        <taxon>Pararhodospirillum</taxon>
    </lineage>
</organism>
<dbReference type="Proteomes" id="UP000033220">
    <property type="component" value="Chromosome DSM 122"/>
</dbReference>
<dbReference type="PANTHER" id="PTHR32182:SF25">
    <property type="entry name" value="SLR1056 PROTEIN"/>
    <property type="match status" value="1"/>
</dbReference>
<evidence type="ECO:0000259" key="1">
    <source>
        <dbReference type="Pfam" id="PF13304"/>
    </source>
</evidence>
<gene>
    <name evidence="2" type="ORF">RSPPHO_02110</name>
</gene>
<dbReference type="OrthoDB" id="7596665at2"/>
<dbReference type="SUPFAM" id="SSF52540">
    <property type="entry name" value="P-loop containing nucleoside triphosphate hydrolases"/>
    <property type="match status" value="1"/>
</dbReference>
<name>H6SL71_PARPM</name>
<dbReference type="InterPro" id="IPR014555">
    <property type="entry name" value="RecF-like"/>
</dbReference>
<dbReference type="GO" id="GO:0006302">
    <property type="term" value="P:double-strand break repair"/>
    <property type="evidence" value="ECO:0007669"/>
    <property type="project" value="TreeGrafter"/>
</dbReference>
<dbReference type="STRING" id="1150469.RSPPHO_02110"/>
<dbReference type="InterPro" id="IPR027417">
    <property type="entry name" value="P-loop_NTPase"/>
</dbReference>
<dbReference type="Gene3D" id="3.40.50.300">
    <property type="entry name" value="P-loop containing nucleotide triphosphate hydrolases"/>
    <property type="match status" value="2"/>
</dbReference>
<keyword evidence="3" id="KW-1185">Reference proteome</keyword>
<proteinExistence type="predicted"/>
<dbReference type="PIRSF" id="PIRSF029347">
    <property type="entry name" value="RecF"/>
    <property type="match status" value="1"/>
</dbReference>
<evidence type="ECO:0000313" key="3">
    <source>
        <dbReference type="Proteomes" id="UP000033220"/>
    </source>
</evidence>
<dbReference type="EMBL" id="HE663493">
    <property type="protein sequence ID" value="CCG08736.1"/>
    <property type="molecule type" value="Genomic_DNA"/>
</dbReference>
<protein>
    <submittedName>
        <fullName evidence="2">SMC domain protein</fullName>
    </submittedName>
</protein>
<dbReference type="Pfam" id="PF13304">
    <property type="entry name" value="AAA_21"/>
    <property type="match status" value="1"/>
</dbReference>
<dbReference type="AlphaFoldDB" id="H6SL71"/>
<evidence type="ECO:0000313" key="2">
    <source>
        <dbReference type="EMBL" id="CCG08736.1"/>
    </source>
</evidence>
<dbReference type="HOGENOM" id="CLU_035814_0_0_5"/>
<accession>H6SL71</accession>
<sequence>MRLSRLQIQNFKSLRDVVLEDIPAFNVLIGPNGSGKSSVLEALAFVRAMVTGRGQDLGDAAAYFSRGGSDRTISVDLEVAEEGDAAQRCGYAFEAMEGARTGFVFASDKVKQGEGRPLAAHLSPTGDLSSLFLLKHIAKHSFFSAVYDFIEGFRSFDLRLRPGNSLEGTGAVTHRMTERGTNAHAVVRYLSEKHPEVFRLVERRMAQRIPGVQGIEPLKMEDGRIALRFRDGAIPTPFLEREMSEGTLNMLAWLLILNDPDPPTLLCAEEPEGRINPHHLGELAEDFALFSEQKGQVFVTTHSPDFLNAVPLESLWVLSKENGETRIHRAADKPNARAMAEAGDLPGQIWMSGGLA</sequence>
<dbReference type="InterPro" id="IPR003959">
    <property type="entry name" value="ATPase_AAA_core"/>
</dbReference>
<feature type="domain" description="ATPase AAA-type core" evidence="1">
    <location>
        <begin position="25"/>
        <end position="307"/>
    </location>
</feature>
<dbReference type="KEGG" id="rpm:RSPPHO_02110"/>